<protein>
    <submittedName>
        <fullName evidence="2">Uncharacterized protein</fullName>
    </submittedName>
</protein>
<dbReference type="AlphaFoldDB" id="A0A2S2NMJ1"/>
<feature type="compositionally biased region" description="Basic residues" evidence="1">
    <location>
        <begin position="18"/>
        <end position="29"/>
    </location>
</feature>
<sequence length="117" mass="13212">MIGFQPLPPVLPPFHIRGAGRGRRGRGRQRAAAVPENHGMVRHPNVRQQPGGNLRLIEGRHLLGNIQLFYNLICFEVEQPHINDTLAEEEVYEIVELGIDDAFVDGRLILNVIILKH</sequence>
<reference evidence="2" key="1">
    <citation type="submission" date="2018-04" db="EMBL/GenBank/DDBJ databases">
        <title>Transcriptome of Schizaphis graminum biotype I.</title>
        <authorList>
            <person name="Scully E.D."/>
            <person name="Geib S.M."/>
            <person name="Palmer N.A."/>
            <person name="Koch K."/>
            <person name="Bradshaw J."/>
            <person name="Heng-Moss T."/>
            <person name="Sarath G."/>
        </authorList>
    </citation>
    <scope>NUCLEOTIDE SEQUENCE</scope>
</reference>
<accession>A0A2S2NMJ1</accession>
<evidence type="ECO:0000313" key="2">
    <source>
        <dbReference type="EMBL" id="MBY18337.1"/>
    </source>
</evidence>
<organism evidence="2">
    <name type="scientific">Schizaphis graminum</name>
    <name type="common">Green bug aphid</name>
    <dbReference type="NCBI Taxonomy" id="13262"/>
    <lineage>
        <taxon>Eukaryota</taxon>
        <taxon>Metazoa</taxon>
        <taxon>Ecdysozoa</taxon>
        <taxon>Arthropoda</taxon>
        <taxon>Hexapoda</taxon>
        <taxon>Insecta</taxon>
        <taxon>Pterygota</taxon>
        <taxon>Neoptera</taxon>
        <taxon>Paraneoptera</taxon>
        <taxon>Hemiptera</taxon>
        <taxon>Sternorrhyncha</taxon>
        <taxon>Aphidomorpha</taxon>
        <taxon>Aphidoidea</taxon>
        <taxon>Aphididae</taxon>
        <taxon>Aphidini</taxon>
        <taxon>Schizaphis</taxon>
    </lineage>
</organism>
<dbReference type="EMBL" id="GGMR01005718">
    <property type="protein sequence ID" value="MBY18337.1"/>
    <property type="molecule type" value="Transcribed_RNA"/>
</dbReference>
<evidence type="ECO:0000256" key="1">
    <source>
        <dbReference type="SAM" id="MobiDB-lite"/>
    </source>
</evidence>
<gene>
    <name evidence="2" type="ORF">g.162289</name>
</gene>
<name>A0A2S2NMJ1_SCHGA</name>
<proteinExistence type="predicted"/>
<feature type="region of interest" description="Disordered" evidence="1">
    <location>
        <begin position="18"/>
        <end position="45"/>
    </location>
</feature>